<dbReference type="InterPro" id="IPR029526">
    <property type="entry name" value="PGBD"/>
</dbReference>
<accession>A0AAV4GBD6</accession>
<keyword evidence="1" id="KW-0472">Membrane</keyword>
<evidence type="ECO:0000313" key="4">
    <source>
        <dbReference type="Proteomes" id="UP000762676"/>
    </source>
</evidence>
<keyword evidence="4" id="KW-1185">Reference proteome</keyword>
<keyword evidence="1" id="KW-1133">Transmembrane helix</keyword>
<comment type="caution">
    <text evidence="3">The sequence shown here is derived from an EMBL/GenBank/DDBJ whole genome shotgun (WGS) entry which is preliminary data.</text>
</comment>
<dbReference type="PANTHER" id="PTHR47272">
    <property type="entry name" value="DDE_TNP_1_7 DOMAIN-CONTAINING PROTEIN"/>
    <property type="match status" value="1"/>
</dbReference>
<dbReference type="Proteomes" id="UP000762676">
    <property type="component" value="Unassembled WGS sequence"/>
</dbReference>
<feature type="domain" description="PiggyBac transposable element-derived protein" evidence="2">
    <location>
        <begin position="14"/>
        <end position="87"/>
    </location>
</feature>
<gene>
    <name evidence="3" type="ORF">ElyMa_002379800</name>
</gene>
<evidence type="ECO:0000259" key="2">
    <source>
        <dbReference type="Pfam" id="PF13843"/>
    </source>
</evidence>
<name>A0AAV4GBD6_9GAST</name>
<protein>
    <submittedName>
        <fullName evidence="3">PiggyBac transposable element-derived protein 2</fullName>
    </submittedName>
</protein>
<dbReference type="EMBL" id="BMAT01004915">
    <property type="protein sequence ID" value="GFR83063.1"/>
    <property type="molecule type" value="Genomic_DNA"/>
</dbReference>
<evidence type="ECO:0000313" key="3">
    <source>
        <dbReference type="EMBL" id="GFR83063.1"/>
    </source>
</evidence>
<dbReference type="Pfam" id="PF13843">
    <property type="entry name" value="DDE_Tnp_1_7"/>
    <property type="match status" value="1"/>
</dbReference>
<evidence type="ECO:0000256" key="1">
    <source>
        <dbReference type="SAM" id="Phobius"/>
    </source>
</evidence>
<proteinExistence type="predicted"/>
<reference evidence="3 4" key="1">
    <citation type="journal article" date="2021" name="Elife">
        <title>Chloroplast acquisition without the gene transfer in kleptoplastic sea slugs, Plakobranchus ocellatus.</title>
        <authorList>
            <person name="Maeda T."/>
            <person name="Takahashi S."/>
            <person name="Yoshida T."/>
            <person name="Shimamura S."/>
            <person name="Takaki Y."/>
            <person name="Nagai Y."/>
            <person name="Toyoda A."/>
            <person name="Suzuki Y."/>
            <person name="Arimoto A."/>
            <person name="Ishii H."/>
            <person name="Satoh N."/>
            <person name="Nishiyama T."/>
            <person name="Hasebe M."/>
            <person name="Maruyama T."/>
            <person name="Minagawa J."/>
            <person name="Obokata J."/>
            <person name="Shigenobu S."/>
        </authorList>
    </citation>
    <scope>NUCLEOTIDE SEQUENCE [LARGE SCALE GENOMIC DNA]</scope>
</reference>
<feature type="transmembrane region" description="Helical" evidence="1">
    <location>
        <begin position="70"/>
        <end position="90"/>
    </location>
</feature>
<keyword evidence="1" id="KW-0812">Transmembrane</keyword>
<dbReference type="AlphaFoldDB" id="A0AAV4GBD6"/>
<sequence length="105" mass="12644">MDGYKMCDLAVITYWSSTSRRCVQMGQNQEMFRPVPRPNVVKVYNEFMGGVDYLDRMYAKSRFHIRSKRWYMHIFWFTTKIAVANTWIIYRRKRLAMGDAKKDIA</sequence>
<organism evidence="3 4">
    <name type="scientific">Elysia marginata</name>
    <dbReference type="NCBI Taxonomy" id="1093978"/>
    <lineage>
        <taxon>Eukaryota</taxon>
        <taxon>Metazoa</taxon>
        <taxon>Spiralia</taxon>
        <taxon>Lophotrochozoa</taxon>
        <taxon>Mollusca</taxon>
        <taxon>Gastropoda</taxon>
        <taxon>Heterobranchia</taxon>
        <taxon>Euthyneura</taxon>
        <taxon>Panpulmonata</taxon>
        <taxon>Sacoglossa</taxon>
        <taxon>Placobranchoidea</taxon>
        <taxon>Plakobranchidae</taxon>
        <taxon>Elysia</taxon>
    </lineage>
</organism>